<dbReference type="EMBL" id="JACEFO010002082">
    <property type="protein sequence ID" value="KAF8685833.1"/>
    <property type="molecule type" value="Genomic_DNA"/>
</dbReference>
<dbReference type="PANTHER" id="PTHR47319">
    <property type="entry name" value="CALCIUM-BINDING PROTEIN KIC"/>
    <property type="match status" value="1"/>
</dbReference>
<dbReference type="Gene3D" id="1.10.238.10">
    <property type="entry name" value="EF-hand"/>
    <property type="match status" value="1"/>
</dbReference>
<dbReference type="PROSITE" id="PS50222">
    <property type="entry name" value="EF_HAND_2"/>
    <property type="match status" value="1"/>
</dbReference>
<evidence type="ECO:0000256" key="1">
    <source>
        <dbReference type="ARBA" id="ARBA00022837"/>
    </source>
</evidence>
<name>A0A835EH13_9POAL</name>
<accession>A0A835EH13</accession>
<dbReference type="GO" id="GO:0005509">
    <property type="term" value="F:calcium ion binding"/>
    <property type="evidence" value="ECO:0007669"/>
    <property type="project" value="InterPro"/>
</dbReference>
<evidence type="ECO:0000256" key="2">
    <source>
        <dbReference type="SAM" id="MobiDB-lite"/>
    </source>
</evidence>
<dbReference type="PROSITE" id="PS00018">
    <property type="entry name" value="EF_HAND_1"/>
    <property type="match status" value="1"/>
</dbReference>
<dbReference type="InterPro" id="IPR044205">
    <property type="entry name" value="KIC/PBP1/KRP1"/>
</dbReference>
<dbReference type="Pfam" id="PF13833">
    <property type="entry name" value="EF-hand_8"/>
    <property type="match status" value="1"/>
</dbReference>
<reference evidence="4" key="1">
    <citation type="submission" date="2020-07" db="EMBL/GenBank/DDBJ databases">
        <title>Genome sequence and genetic diversity analysis of an under-domesticated orphan crop, white fonio (Digitaria exilis).</title>
        <authorList>
            <person name="Bennetzen J.L."/>
            <person name="Chen S."/>
            <person name="Ma X."/>
            <person name="Wang X."/>
            <person name="Yssel A.E.J."/>
            <person name="Chaluvadi S.R."/>
            <person name="Johnson M."/>
            <person name="Gangashetty P."/>
            <person name="Hamidou F."/>
            <person name="Sanogo M.D."/>
            <person name="Zwaenepoel A."/>
            <person name="Wallace J."/>
            <person name="Van De Peer Y."/>
            <person name="Van Deynze A."/>
        </authorList>
    </citation>
    <scope>NUCLEOTIDE SEQUENCE</scope>
    <source>
        <tissue evidence="4">Leaves</tissue>
    </source>
</reference>
<organism evidence="4 5">
    <name type="scientific">Digitaria exilis</name>
    <dbReference type="NCBI Taxonomy" id="1010633"/>
    <lineage>
        <taxon>Eukaryota</taxon>
        <taxon>Viridiplantae</taxon>
        <taxon>Streptophyta</taxon>
        <taxon>Embryophyta</taxon>
        <taxon>Tracheophyta</taxon>
        <taxon>Spermatophyta</taxon>
        <taxon>Magnoliopsida</taxon>
        <taxon>Liliopsida</taxon>
        <taxon>Poales</taxon>
        <taxon>Poaceae</taxon>
        <taxon>PACMAD clade</taxon>
        <taxon>Panicoideae</taxon>
        <taxon>Panicodae</taxon>
        <taxon>Paniceae</taxon>
        <taxon>Anthephorinae</taxon>
        <taxon>Digitaria</taxon>
    </lineage>
</organism>
<dbReference type="InterPro" id="IPR002048">
    <property type="entry name" value="EF_hand_dom"/>
</dbReference>
<dbReference type="Proteomes" id="UP000636709">
    <property type="component" value="Unassembled WGS sequence"/>
</dbReference>
<comment type="caution">
    <text evidence="4">The sequence shown here is derived from an EMBL/GenBank/DDBJ whole genome shotgun (WGS) entry which is preliminary data.</text>
</comment>
<feature type="region of interest" description="Disordered" evidence="2">
    <location>
        <begin position="357"/>
        <end position="376"/>
    </location>
</feature>
<evidence type="ECO:0000259" key="3">
    <source>
        <dbReference type="PROSITE" id="PS50222"/>
    </source>
</evidence>
<protein>
    <recommendedName>
        <fullName evidence="3">EF-hand domain-containing protein</fullName>
    </recommendedName>
</protein>
<keyword evidence="1" id="KW-0106">Calcium</keyword>
<gene>
    <name evidence="4" type="ORF">HU200_043741</name>
</gene>
<dbReference type="AlphaFoldDB" id="A0A835EH13"/>
<dbReference type="PANTHER" id="PTHR47319:SF4">
    <property type="entry name" value="CALCIUM-BINDING PROTEIN KIC"/>
    <property type="match status" value="1"/>
</dbReference>
<dbReference type="InterPro" id="IPR018247">
    <property type="entry name" value="EF_Hand_1_Ca_BS"/>
</dbReference>
<evidence type="ECO:0000313" key="5">
    <source>
        <dbReference type="Proteomes" id="UP000636709"/>
    </source>
</evidence>
<dbReference type="SUPFAM" id="SSF47473">
    <property type="entry name" value="EF-hand"/>
    <property type="match status" value="1"/>
</dbReference>
<proteinExistence type="predicted"/>
<feature type="domain" description="EF-hand" evidence="3">
    <location>
        <begin position="167"/>
        <end position="202"/>
    </location>
</feature>
<sequence length="412" mass="44198">MAVTWPHPDRSYSGVSSMQQYVRAELIHLFTHTLSSCGHVPSRGSPVIRKLWFLYAPPEHVNTSEFVQSLAAASPSPPIVVVVVQFQSENPIQSTMAASSSSASPHAGESSEAYEDLLPVMGEKLGTAGLLSELRAGFRLLADPARGAITPASLRRGAAAALGVAGMTTDEADAMVREGDHDGDGVLSEAEFCVLMVRLSPGIMGDAEAWLEEAIADELAAMLQEEQQESQQQPLHDADDPPIGLVCNRSIDHPPHARTCISMLQQAPSTAAQQATLIRHAATACQQPALQPSPQQSNMTIARLHCTAATQQQATRHQHSSTPSWKWTRGPCSAFLRRLLPAIFDLQCSAVQRSAGSSPLCDDRPTGGDARTPECLMGRSDQIRPALLVHDLSLPGQRAAPNKCFVVMVLMD</sequence>
<dbReference type="InterPro" id="IPR011992">
    <property type="entry name" value="EF-hand-dom_pair"/>
</dbReference>
<keyword evidence="5" id="KW-1185">Reference proteome</keyword>
<evidence type="ECO:0000313" key="4">
    <source>
        <dbReference type="EMBL" id="KAF8685833.1"/>
    </source>
</evidence>